<keyword evidence="7" id="KW-0576">Peroxisome</keyword>
<dbReference type="GO" id="GO:0006635">
    <property type="term" value="P:fatty acid beta-oxidation"/>
    <property type="evidence" value="ECO:0007669"/>
    <property type="project" value="UniProtKB-UniPathway"/>
</dbReference>
<organism evidence="13 14">
    <name type="scientific">Loa loa</name>
    <name type="common">Eye worm</name>
    <name type="synonym">Filaria loa</name>
    <dbReference type="NCBI Taxonomy" id="7209"/>
    <lineage>
        <taxon>Eukaryota</taxon>
        <taxon>Metazoa</taxon>
        <taxon>Ecdysozoa</taxon>
        <taxon>Nematoda</taxon>
        <taxon>Chromadorea</taxon>
        <taxon>Rhabditida</taxon>
        <taxon>Spirurina</taxon>
        <taxon>Spiruromorpha</taxon>
        <taxon>Filarioidea</taxon>
        <taxon>Onchocercidae</taxon>
        <taxon>Loa</taxon>
    </lineage>
</organism>
<name>A0A1I7V5Y9_LOALO</name>
<evidence type="ECO:0000256" key="2">
    <source>
        <dbReference type="ARBA" id="ARBA00005005"/>
    </source>
</evidence>
<gene>
    <name evidence="14" type="primary">LOAG_07056</name>
</gene>
<evidence type="ECO:0000256" key="10">
    <source>
        <dbReference type="ARBA" id="ARBA00052809"/>
    </source>
</evidence>
<protein>
    <recommendedName>
        <fullName evidence="12">Delta(3,5)-Delta(2,4)-dienoyl-CoA isomerase, mitochondrial</fullName>
    </recommendedName>
</protein>
<evidence type="ECO:0000256" key="12">
    <source>
        <dbReference type="ARBA" id="ARBA00071021"/>
    </source>
</evidence>
<proteinExistence type="inferred from homology"/>
<evidence type="ECO:0000256" key="5">
    <source>
        <dbReference type="ARBA" id="ARBA00022990"/>
    </source>
</evidence>
<evidence type="ECO:0000256" key="9">
    <source>
        <dbReference type="ARBA" id="ARBA00051408"/>
    </source>
</evidence>
<dbReference type="STRING" id="7209.A0A1I7V5Y9"/>
<dbReference type="eggNOG" id="KOG1681">
    <property type="taxonomic scope" value="Eukaryota"/>
</dbReference>
<comment type="subcellular location">
    <subcellularLocation>
        <location evidence="1">Peroxisome</location>
    </subcellularLocation>
</comment>
<dbReference type="InParanoid" id="A0A1I7V5Y9"/>
<comment type="pathway">
    <text evidence="2">Lipid metabolism; fatty acid beta-oxidation.</text>
</comment>
<dbReference type="Pfam" id="PF00378">
    <property type="entry name" value="ECH_1"/>
    <property type="match status" value="1"/>
</dbReference>
<evidence type="ECO:0000256" key="4">
    <source>
        <dbReference type="ARBA" id="ARBA00022832"/>
    </source>
</evidence>
<dbReference type="WBParaSite" id="EN70_10242">
    <property type="protein sequence ID" value="EN70_10242"/>
    <property type="gene ID" value="EN70_10242"/>
</dbReference>
<evidence type="ECO:0000256" key="6">
    <source>
        <dbReference type="ARBA" id="ARBA00023098"/>
    </source>
</evidence>
<comment type="catalytic activity">
    <reaction evidence="10">
        <text>(3E,5Z,8Z,11Z,14Z)-eicosapentaenoyl-CoA = (2E,4E,8Z,11Z,14Z)-eicosapentaenoyl-CoA</text>
        <dbReference type="Rhea" id="RHEA:45224"/>
        <dbReference type="ChEBI" id="CHEBI:85090"/>
        <dbReference type="ChEBI" id="CHEBI:85091"/>
    </reaction>
</comment>
<dbReference type="AlphaFoldDB" id="A0A1I7V5Y9"/>
<sequence length="354" mass="39587">MYVELSFMRYHPSILSSSLDNAAADSTMPFECLFHWLACLMLHIQLQHLYLSLMNKKISVLQQLPNLRKAMKFALSTFSGLEFIEITQYSQHVFNVKLNQPETRNAFTLPFWRELQNVFNNLATNSKCRAIVLSAAGKSFCSGMNLKTEFDQLSAIIRSDTLDISRKSLKIRELIAICQDSFTSLEKCPKPIIAAIHGHCIGAGISLVAAADIRYAANNTIFSIKEVDIGLAADVGILNRVNKLVGNDSLTREFAYTARDFHSSEALKYGFISRQFDSTEECLSAALSLADNIAMKSPIAVQGTKLALNYSRDHPIDDSIQFIRTWNQSQLQSEDLFQTSAAAFTNEKPKFSDA</sequence>
<keyword evidence="4" id="KW-0276">Fatty acid metabolism</keyword>
<evidence type="ECO:0000256" key="3">
    <source>
        <dbReference type="ARBA" id="ARBA00005254"/>
    </source>
</evidence>
<evidence type="ECO:0000256" key="1">
    <source>
        <dbReference type="ARBA" id="ARBA00004275"/>
    </source>
</evidence>
<keyword evidence="5" id="KW-0007">Acetylation</keyword>
<evidence type="ECO:0000256" key="8">
    <source>
        <dbReference type="ARBA" id="ARBA00023235"/>
    </source>
</evidence>
<dbReference type="GO" id="GO:0051750">
    <property type="term" value="F:delta(3,5)-delta(2,4)-dienoyl-CoA isomerase activity"/>
    <property type="evidence" value="ECO:0007669"/>
    <property type="project" value="TreeGrafter"/>
</dbReference>
<dbReference type="InterPro" id="IPR014748">
    <property type="entry name" value="Enoyl-CoA_hydra_C"/>
</dbReference>
<dbReference type="GO" id="GO:0005777">
    <property type="term" value="C:peroxisome"/>
    <property type="evidence" value="ECO:0007669"/>
    <property type="project" value="UniProtKB-SubCell"/>
</dbReference>
<dbReference type="Gene3D" id="1.10.12.10">
    <property type="entry name" value="Lyase 2-enoyl-coa Hydratase, Chain A, domain 2"/>
    <property type="match status" value="1"/>
</dbReference>
<dbReference type="FunFam" id="1.10.12.10:FF:000004">
    <property type="entry name" value="Delta3,5-delta2,4-dienoyl-CoA isomerase"/>
    <property type="match status" value="1"/>
</dbReference>
<comment type="similarity">
    <text evidence="3">Belongs to the enoyl-CoA hydratase/isomerase family.</text>
</comment>
<comment type="catalytic activity">
    <reaction evidence="9">
        <text>(3E,5Z)-octadienoyl-CoA = (2E,4E)-octadienoyl-CoA</text>
        <dbReference type="Rhea" id="RHEA:45244"/>
        <dbReference type="ChEBI" id="CHEBI:62243"/>
        <dbReference type="ChEBI" id="CHEBI:85108"/>
    </reaction>
</comment>
<evidence type="ECO:0000313" key="13">
    <source>
        <dbReference type="Proteomes" id="UP000095285"/>
    </source>
</evidence>
<dbReference type="InterPro" id="IPR029045">
    <property type="entry name" value="ClpP/crotonase-like_dom_sf"/>
</dbReference>
<dbReference type="InterPro" id="IPR045002">
    <property type="entry name" value="Ech1-like"/>
</dbReference>
<dbReference type="Gene3D" id="3.90.226.10">
    <property type="entry name" value="2-enoyl-CoA Hydratase, Chain A, domain 1"/>
    <property type="match status" value="1"/>
</dbReference>
<reference evidence="14" key="2">
    <citation type="submission" date="2016-11" db="UniProtKB">
        <authorList>
            <consortium name="WormBaseParasite"/>
        </authorList>
    </citation>
    <scope>IDENTIFICATION</scope>
</reference>
<dbReference type="PANTHER" id="PTHR43149:SF2">
    <property type="entry name" value="DELTA(3,5)-DELTA(2,4)-DIENOYL-COA ISOMERASE, MITOCHONDRIAL"/>
    <property type="match status" value="1"/>
</dbReference>
<dbReference type="SUPFAM" id="SSF52096">
    <property type="entry name" value="ClpP/crotonase"/>
    <property type="match status" value="1"/>
</dbReference>
<accession>A0A1I7V5Y9</accession>
<dbReference type="OrthoDB" id="14970at2759"/>
<evidence type="ECO:0000256" key="11">
    <source>
        <dbReference type="ARBA" id="ARBA00055786"/>
    </source>
</evidence>
<comment type="function">
    <text evidence="11">Isomerization of 3-trans,5-cis-dienoyl-CoA to 2-trans,4-trans-dienoyl-CoA.</text>
</comment>
<dbReference type="UniPathway" id="UPA00659"/>
<dbReference type="GO" id="GO:0005739">
    <property type="term" value="C:mitochondrion"/>
    <property type="evidence" value="ECO:0007669"/>
    <property type="project" value="TreeGrafter"/>
</dbReference>
<keyword evidence="13" id="KW-1185">Reference proteome</keyword>
<keyword evidence="6" id="KW-0443">Lipid metabolism</keyword>
<dbReference type="PANTHER" id="PTHR43149">
    <property type="entry name" value="ENOYL-COA HYDRATASE"/>
    <property type="match status" value="1"/>
</dbReference>
<dbReference type="FunCoup" id="A0A1I7V5Y9">
    <property type="interactions" value="1459"/>
</dbReference>
<dbReference type="InterPro" id="IPR001753">
    <property type="entry name" value="Enoyl-CoA_hydra/iso"/>
</dbReference>
<evidence type="ECO:0000256" key="7">
    <source>
        <dbReference type="ARBA" id="ARBA00023140"/>
    </source>
</evidence>
<keyword evidence="8" id="KW-0413">Isomerase</keyword>
<reference evidence="13" key="1">
    <citation type="submission" date="2012-04" db="EMBL/GenBank/DDBJ databases">
        <title>The Genome Sequence of Loa loa.</title>
        <authorList>
            <consortium name="The Broad Institute Genome Sequencing Platform"/>
            <consortium name="Broad Institute Genome Sequencing Center for Infectious Disease"/>
            <person name="Nutman T.B."/>
            <person name="Fink D.L."/>
            <person name="Russ C."/>
            <person name="Young S."/>
            <person name="Zeng Q."/>
            <person name="Gargeya S."/>
            <person name="Alvarado L."/>
            <person name="Berlin A."/>
            <person name="Chapman S.B."/>
            <person name="Chen Z."/>
            <person name="Freedman E."/>
            <person name="Gellesch M."/>
            <person name="Goldberg J."/>
            <person name="Griggs A."/>
            <person name="Gujja S."/>
            <person name="Heilman E.R."/>
            <person name="Heiman D."/>
            <person name="Howarth C."/>
            <person name="Mehta T."/>
            <person name="Neiman D."/>
            <person name="Pearson M."/>
            <person name="Roberts A."/>
            <person name="Saif S."/>
            <person name="Shea T."/>
            <person name="Shenoy N."/>
            <person name="Sisk P."/>
            <person name="Stolte C."/>
            <person name="Sykes S."/>
            <person name="White J."/>
            <person name="Yandava C."/>
            <person name="Haas B."/>
            <person name="Henn M.R."/>
            <person name="Nusbaum C."/>
            <person name="Birren B."/>
        </authorList>
    </citation>
    <scope>NUCLEOTIDE SEQUENCE [LARGE SCALE GENOMIC DNA]</scope>
</reference>
<dbReference type="CDD" id="cd06558">
    <property type="entry name" value="crotonase-like"/>
    <property type="match status" value="1"/>
</dbReference>
<evidence type="ECO:0000313" key="14">
    <source>
        <dbReference type="WBParaSite" id="EN70_10242"/>
    </source>
</evidence>
<dbReference type="Proteomes" id="UP000095285">
    <property type="component" value="Unassembled WGS sequence"/>
</dbReference>
<dbReference type="FunFam" id="3.90.226.10:FF:000024">
    <property type="entry name" value="Delta3,5-delta2,4-dienoyl-CoA isomerase"/>
    <property type="match status" value="1"/>
</dbReference>